<dbReference type="Pfam" id="PF00144">
    <property type="entry name" value="Beta-lactamase"/>
    <property type="match status" value="1"/>
</dbReference>
<dbReference type="Proteomes" id="UP000220394">
    <property type="component" value="Chromosome"/>
</dbReference>
<dbReference type="PANTHER" id="PTHR46825:SF9">
    <property type="entry name" value="BETA-LACTAMASE-RELATED DOMAIN-CONTAINING PROTEIN"/>
    <property type="match status" value="1"/>
</dbReference>
<sequence length="461" mass="51612">MQDRSGAICPECHRALCFPSGRDGFLTWVFPKFLRRPCRSKRGPGLLAQRCEGPYPAPFLFTFKTRWKWLKLPRKDERKRADGGTRMGIIRKTGHCISLKQVASGISAAVFLFALPAMCLAEPNMPATLMQDSPLLMKKAGIPGLSIAVIHNNAIQWTHEFGVADKEKNTPVTAQTLFSAASLSKPVFAYIVLQLSDEGKIDLDTPLFQYWPNEITDDPRLKSITARIVLSHRTGFPDWRPHGGQLKIHFQPGERFSYSGEGYLYLQKVIEYIEKKPLADSAQERVFRPLHMVHSTFFSHTVPETAKGYDDTGAPHDPFESAGNAAYSLQTTAEDYALFLKAVLDGKGLKPATLRMMESPQSTLTMLCTYCTDQPPAPPSPTLFWGLGWGIERIGGHSYLWHWGDNIFYKAFVAMDLQHHDAMVYFTNSQNGLAIAPSLLKETLGITPLSLKWLGYTMLTP</sequence>
<evidence type="ECO:0000259" key="1">
    <source>
        <dbReference type="Pfam" id="PF00144"/>
    </source>
</evidence>
<reference evidence="2 3" key="1">
    <citation type="submission" date="2017-08" db="EMBL/GenBank/DDBJ databases">
        <title>Complete Genome Sequence of Acetobacter tropicalis Oregon-R-modENCODE STRAIN BDGP1, an acetic acid bacterium isolated from Drosophila melanogaster gut.</title>
        <authorList>
            <person name="Wan K.H."/>
            <person name="Yu C."/>
            <person name="Park S."/>
            <person name="Hammonds A.S."/>
            <person name="Booth B.W."/>
            <person name="Celniker S.E."/>
        </authorList>
    </citation>
    <scope>NUCLEOTIDE SEQUENCE [LARGE SCALE GENOMIC DNA]</scope>
    <source>
        <strain evidence="2 3">BDGP1</strain>
    </source>
</reference>
<dbReference type="InterPro" id="IPR001466">
    <property type="entry name" value="Beta-lactam-related"/>
</dbReference>
<protein>
    <recommendedName>
        <fullName evidence="1">Beta-lactamase-related domain-containing protein</fullName>
    </recommendedName>
</protein>
<feature type="domain" description="Beta-lactamase-related" evidence="1">
    <location>
        <begin position="136"/>
        <end position="432"/>
    </location>
</feature>
<dbReference type="EMBL" id="CP022699">
    <property type="protein sequence ID" value="ATJ90587.1"/>
    <property type="molecule type" value="Genomic_DNA"/>
</dbReference>
<organism evidence="2 3">
    <name type="scientific">Acetobacter tropicalis</name>
    <dbReference type="NCBI Taxonomy" id="104102"/>
    <lineage>
        <taxon>Bacteria</taxon>
        <taxon>Pseudomonadati</taxon>
        <taxon>Pseudomonadota</taxon>
        <taxon>Alphaproteobacteria</taxon>
        <taxon>Acetobacterales</taxon>
        <taxon>Acetobacteraceae</taxon>
        <taxon>Acetobacter</taxon>
    </lineage>
</organism>
<dbReference type="PANTHER" id="PTHR46825">
    <property type="entry name" value="D-ALANYL-D-ALANINE-CARBOXYPEPTIDASE/ENDOPEPTIDASE AMPH"/>
    <property type="match status" value="1"/>
</dbReference>
<evidence type="ECO:0000313" key="2">
    <source>
        <dbReference type="EMBL" id="ATJ90587.1"/>
    </source>
</evidence>
<dbReference type="InterPro" id="IPR012338">
    <property type="entry name" value="Beta-lactam/transpept-like"/>
</dbReference>
<proteinExistence type="predicted"/>
<gene>
    <name evidence="2" type="ORF">CIW82_07715</name>
</gene>
<evidence type="ECO:0000313" key="3">
    <source>
        <dbReference type="Proteomes" id="UP000220394"/>
    </source>
</evidence>
<name>A0A291PGS8_9PROT</name>
<dbReference type="SUPFAM" id="SSF56601">
    <property type="entry name" value="beta-lactamase/transpeptidase-like"/>
    <property type="match status" value="1"/>
</dbReference>
<accession>A0A291PGS8</accession>
<dbReference type="AlphaFoldDB" id="A0A291PGS8"/>
<dbReference type="InterPro" id="IPR050491">
    <property type="entry name" value="AmpC-like"/>
</dbReference>
<dbReference type="KEGG" id="ato:CIW82_07715"/>
<dbReference type="Gene3D" id="3.40.710.10">
    <property type="entry name" value="DD-peptidase/beta-lactamase superfamily"/>
    <property type="match status" value="1"/>
</dbReference>